<dbReference type="Pfam" id="PF01047">
    <property type="entry name" value="MarR"/>
    <property type="match status" value="1"/>
</dbReference>
<gene>
    <name evidence="2" type="ORF">M23134_02282</name>
</gene>
<dbReference type="Gene3D" id="1.10.10.10">
    <property type="entry name" value="Winged helix-like DNA-binding domain superfamily/Winged helix DNA-binding domain"/>
    <property type="match status" value="1"/>
</dbReference>
<dbReference type="PRINTS" id="PR00598">
    <property type="entry name" value="HTHMARR"/>
</dbReference>
<dbReference type="InterPro" id="IPR036390">
    <property type="entry name" value="WH_DNA-bd_sf"/>
</dbReference>
<proteinExistence type="predicted"/>
<dbReference type="SMART" id="SM00347">
    <property type="entry name" value="HTH_MARR"/>
    <property type="match status" value="1"/>
</dbReference>
<comment type="caution">
    <text evidence="2">The sequence shown here is derived from an EMBL/GenBank/DDBJ whole genome shotgun (WGS) entry which is preliminary data.</text>
</comment>
<dbReference type="GO" id="GO:0006950">
    <property type="term" value="P:response to stress"/>
    <property type="evidence" value="ECO:0007669"/>
    <property type="project" value="TreeGrafter"/>
</dbReference>
<protein>
    <submittedName>
        <fullName evidence="2">Transcriptional regulator, MarR family protein, putative</fullName>
    </submittedName>
</protein>
<dbReference type="Proteomes" id="UP000004095">
    <property type="component" value="Unassembled WGS sequence"/>
</dbReference>
<evidence type="ECO:0000313" key="3">
    <source>
        <dbReference type="Proteomes" id="UP000004095"/>
    </source>
</evidence>
<dbReference type="InterPro" id="IPR000835">
    <property type="entry name" value="HTH_MarR-typ"/>
</dbReference>
<dbReference type="InterPro" id="IPR039422">
    <property type="entry name" value="MarR/SlyA-like"/>
</dbReference>
<dbReference type="InterPro" id="IPR036388">
    <property type="entry name" value="WH-like_DNA-bd_sf"/>
</dbReference>
<dbReference type="eggNOG" id="COG1846">
    <property type="taxonomic scope" value="Bacteria"/>
</dbReference>
<dbReference type="AlphaFoldDB" id="A1ZK65"/>
<sequence>MKNDINIEEKIIDTVRELSKTLRFFDRKSQNNTGVTLNQCYMLDLIRENKIMPLSDLHERLGIDKSTTTRLIEPLLKRGLLEKMKAEHDKRASYVVITKLGEEVYENARTRSFKSIGKVLEQIPQNKHLQVVESIDMLLDAFNVIYKRPVAVGA</sequence>
<reference evidence="2 3" key="1">
    <citation type="submission" date="2007-01" db="EMBL/GenBank/DDBJ databases">
        <authorList>
            <person name="Haygood M."/>
            <person name="Podell S."/>
            <person name="Anderson C."/>
            <person name="Hopkinson B."/>
            <person name="Roe K."/>
            <person name="Barbeau K."/>
            <person name="Gaasterland T."/>
            <person name="Ferriera S."/>
            <person name="Johnson J."/>
            <person name="Kravitz S."/>
            <person name="Beeson K."/>
            <person name="Sutton G."/>
            <person name="Rogers Y.-H."/>
            <person name="Friedman R."/>
            <person name="Frazier M."/>
            <person name="Venter J.C."/>
        </authorList>
    </citation>
    <scope>NUCLEOTIDE SEQUENCE [LARGE SCALE GENOMIC DNA]</scope>
    <source>
        <strain evidence="2 3">ATCC 23134</strain>
    </source>
</reference>
<dbReference type="EMBL" id="AAWS01000012">
    <property type="protein sequence ID" value="EAY29091.1"/>
    <property type="molecule type" value="Genomic_DNA"/>
</dbReference>
<dbReference type="SUPFAM" id="SSF46785">
    <property type="entry name" value="Winged helix' DNA-binding domain"/>
    <property type="match status" value="1"/>
</dbReference>
<dbReference type="RefSeq" id="WP_002696657.1">
    <property type="nucleotide sequence ID" value="NZ_AAWS01000012.1"/>
</dbReference>
<dbReference type="PROSITE" id="PS50995">
    <property type="entry name" value="HTH_MARR_2"/>
    <property type="match status" value="1"/>
</dbReference>
<dbReference type="GO" id="GO:0003700">
    <property type="term" value="F:DNA-binding transcription factor activity"/>
    <property type="evidence" value="ECO:0007669"/>
    <property type="project" value="InterPro"/>
</dbReference>
<keyword evidence="3" id="KW-1185">Reference proteome</keyword>
<name>A1ZK65_MICM2</name>
<evidence type="ECO:0000313" key="2">
    <source>
        <dbReference type="EMBL" id="EAY29091.1"/>
    </source>
</evidence>
<organism evidence="2 3">
    <name type="scientific">Microscilla marina ATCC 23134</name>
    <dbReference type="NCBI Taxonomy" id="313606"/>
    <lineage>
        <taxon>Bacteria</taxon>
        <taxon>Pseudomonadati</taxon>
        <taxon>Bacteroidota</taxon>
        <taxon>Cytophagia</taxon>
        <taxon>Cytophagales</taxon>
        <taxon>Microscillaceae</taxon>
        <taxon>Microscilla</taxon>
    </lineage>
</organism>
<evidence type="ECO:0000259" key="1">
    <source>
        <dbReference type="PROSITE" id="PS50995"/>
    </source>
</evidence>
<dbReference type="PANTHER" id="PTHR33164:SF43">
    <property type="entry name" value="HTH-TYPE TRANSCRIPTIONAL REPRESSOR YETL"/>
    <property type="match status" value="1"/>
</dbReference>
<dbReference type="PANTHER" id="PTHR33164">
    <property type="entry name" value="TRANSCRIPTIONAL REGULATOR, MARR FAMILY"/>
    <property type="match status" value="1"/>
</dbReference>
<dbReference type="OrthoDB" id="5295456at2"/>
<feature type="domain" description="HTH marR-type" evidence="1">
    <location>
        <begin position="8"/>
        <end position="147"/>
    </location>
</feature>
<accession>A1ZK65</accession>